<feature type="region of interest" description="Disordered" evidence="1">
    <location>
        <begin position="174"/>
        <end position="206"/>
    </location>
</feature>
<reference evidence="3" key="1">
    <citation type="submission" date="2016-11" db="UniProtKB">
        <authorList>
            <consortium name="WormBaseParasite"/>
        </authorList>
    </citation>
    <scope>IDENTIFICATION</scope>
</reference>
<evidence type="ECO:0000313" key="3">
    <source>
        <dbReference type="WBParaSite" id="L893_g31561.t2"/>
    </source>
</evidence>
<dbReference type="Proteomes" id="UP000095287">
    <property type="component" value="Unplaced"/>
</dbReference>
<dbReference type="WBParaSite" id="L893_g31561.t2">
    <property type="protein sequence ID" value="L893_g31561.t2"/>
    <property type="gene ID" value="L893_g31561"/>
</dbReference>
<sequence length="281" mass="30428">MCGSLLYTEEGAEGEEGKERANLEEKVAINQKDCKKSSSGRSVIYSSRSALDQELCHVSLISLTLSHQTALTRRSCKNEAFGAVGCPRKGPIGWPALVNNPSGGGHWSEKRRLARSQRAYANERAKVDEEGSIARSERAIRRPYVGGRRMAVEPRGACRGMGLLTVPGLLAEVRGEADQRGDKGEGGQLPRAEDRRAPLDIHPDRCGGGDYDAAIRPELVPQSSEALEVPAVESVYRFGGGFGSAGQPTILKYGVQWNSFFLDDLGSGLAQKLRDSGWQKT</sequence>
<organism evidence="2 3">
    <name type="scientific">Steinernema glaseri</name>
    <dbReference type="NCBI Taxonomy" id="37863"/>
    <lineage>
        <taxon>Eukaryota</taxon>
        <taxon>Metazoa</taxon>
        <taxon>Ecdysozoa</taxon>
        <taxon>Nematoda</taxon>
        <taxon>Chromadorea</taxon>
        <taxon>Rhabditida</taxon>
        <taxon>Tylenchina</taxon>
        <taxon>Panagrolaimomorpha</taxon>
        <taxon>Strongyloidoidea</taxon>
        <taxon>Steinernematidae</taxon>
        <taxon>Steinernema</taxon>
    </lineage>
</organism>
<evidence type="ECO:0000256" key="1">
    <source>
        <dbReference type="SAM" id="MobiDB-lite"/>
    </source>
</evidence>
<proteinExistence type="predicted"/>
<evidence type="ECO:0000313" key="2">
    <source>
        <dbReference type="Proteomes" id="UP000095287"/>
    </source>
</evidence>
<dbReference type="AlphaFoldDB" id="A0A1I7ZZS5"/>
<accession>A0A1I7ZZS5</accession>
<protein>
    <submittedName>
        <fullName evidence="3">Uncharacterized protein</fullName>
    </submittedName>
</protein>
<keyword evidence="2" id="KW-1185">Reference proteome</keyword>
<name>A0A1I7ZZS5_9BILA</name>